<keyword evidence="3" id="KW-1185">Reference proteome</keyword>
<sequence>MSSPSRYSTSEDLRKPTALSGSEDHISQTLQGRGVPSTARDPDLGFPPNSGVRFQPVTRLGDQNRALRSIPEADEHGQGVSGMKVRPSSNTSSMYNTYDINNNGNGYSSRSCKFSHEQQEILDNFEQPGTWELWQEFLQWKEFLKWRNSQSPEAQNGEDYTHELPRAPSVVPVKANNISSQSCRVNVPAERVVPCTMADRIVNLASKPSRLTPTGQGSGQMRADRPSDYIAPTSRLGKTMNYLRAHSAASACREMYSDSGSEDLNTEIGYKMNIKPTPPFEYDGSPNTQVFMRFVKQASRYIEDGNVPKHREVDIMARYLKGKAYNFYDRTSIIEIEYADYTIVTCILKRSSFQEVVEHAEILELIDLEAQRDCDIDLGMEVISDDIAVCSGGRDYDQADDFNEGDYPFEHESSANYYLNGPTKDEPTSYQSDGQDLTDRNTPAVLNHNLDFDLAEVDAFHNACHDHPVIELSLGAMSWFEDVENTYFSDGSECWQTKEGDELTNSELEEDSDSESIPALQDVPDSDMDCGFDSGSIFSDDSSTTDFVDIQYPPHQKSVYPTYFAGSKFSLRSQYPINFDTSPFSLKPNESTLLESMPEVMGNSSPEVATLKEVTAKSADSIAHAWFDDEWNEDKLYFRGKFLVIKYSEYIDATRSKDFLYSPFDMPVCKDLDVKQ</sequence>
<proteinExistence type="predicted"/>
<evidence type="ECO:0000313" key="2">
    <source>
        <dbReference type="EMBL" id="KAE9409033.1"/>
    </source>
</evidence>
<organism evidence="2 3">
    <name type="scientific">Gymnopus androsaceus JB14</name>
    <dbReference type="NCBI Taxonomy" id="1447944"/>
    <lineage>
        <taxon>Eukaryota</taxon>
        <taxon>Fungi</taxon>
        <taxon>Dikarya</taxon>
        <taxon>Basidiomycota</taxon>
        <taxon>Agaricomycotina</taxon>
        <taxon>Agaricomycetes</taxon>
        <taxon>Agaricomycetidae</taxon>
        <taxon>Agaricales</taxon>
        <taxon>Marasmiineae</taxon>
        <taxon>Omphalotaceae</taxon>
        <taxon>Gymnopus</taxon>
    </lineage>
</organism>
<feature type="region of interest" description="Disordered" evidence="1">
    <location>
        <begin position="502"/>
        <end position="524"/>
    </location>
</feature>
<name>A0A6A4IH34_9AGAR</name>
<dbReference type="AlphaFoldDB" id="A0A6A4IH34"/>
<gene>
    <name evidence="2" type="ORF">BT96DRAFT_932313</name>
</gene>
<feature type="region of interest" description="Disordered" evidence="1">
    <location>
        <begin position="70"/>
        <end position="92"/>
    </location>
</feature>
<reference evidence="2" key="1">
    <citation type="journal article" date="2019" name="Environ. Microbiol.">
        <title>Fungal ecological strategies reflected in gene transcription - a case study of two litter decomposers.</title>
        <authorList>
            <person name="Barbi F."/>
            <person name="Kohler A."/>
            <person name="Barry K."/>
            <person name="Baskaran P."/>
            <person name="Daum C."/>
            <person name="Fauchery L."/>
            <person name="Ihrmark K."/>
            <person name="Kuo A."/>
            <person name="LaButti K."/>
            <person name="Lipzen A."/>
            <person name="Morin E."/>
            <person name="Grigoriev I.V."/>
            <person name="Henrissat B."/>
            <person name="Lindahl B."/>
            <person name="Martin F."/>
        </authorList>
    </citation>
    <scope>NUCLEOTIDE SEQUENCE</scope>
    <source>
        <strain evidence="2">JB14</strain>
    </source>
</reference>
<feature type="region of interest" description="Disordered" evidence="1">
    <location>
        <begin position="1"/>
        <end position="56"/>
    </location>
</feature>
<feature type="region of interest" description="Disordered" evidence="1">
    <location>
        <begin position="208"/>
        <end position="228"/>
    </location>
</feature>
<dbReference type="Proteomes" id="UP000799118">
    <property type="component" value="Unassembled WGS sequence"/>
</dbReference>
<dbReference type="OrthoDB" id="3267748at2759"/>
<evidence type="ECO:0000313" key="3">
    <source>
        <dbReference type="Proteomes" id="UP000799118"/>
    </source>
</evidence>
<evidence type="ECO:0000256" key="1">
    <source>
        <dbReference type="SAM" id="MobiDB-lite"/>
    </source>
</evidence>
<feature type="region of interest" description="Disordered" evidence="1">
    <location>
        <begin position="413"/>
        <end position="442"/>
    </location>
</feature>
<protein>
    <submittedName>
        <fullName evidence="2">Uncharacterized protein</fullName>
    </submittedName>
</protein>
<dbReference type="EMBL" id="ML769389">
    <property type="protein sequence ID" value="KAE9409033.1"/>
    <property type="molecule type" value="Genomic_DNA"/>
</dbReference>
<feature type="compositionally biased region" description="Acidic residues" evidence="1">
    <location>
        <begin position="502"/>
        <end position="514"/>
    </location>
</feature>
<accession>A0A6A4IH34</accession>